<evidence type="ECO:0000256" key="1">
    <source>
        <dbReference type="SAM" id="MobiDB-lite"/>
    </source>
</evidence>
<gene>
    <name evidence="2" type="ORF">B296_00018150</name>
</gene>
<evidence type="ECO:0000313" key="2">
    <source>
        <dbReference type="EMBL" id="RRT57906.1"/>
    </source>
</evidence>
<proteinExistence type="predicted"/>
<feature type="compositionally biased region" description="Polar residues" evidence="1">
    <location>
        <begin position="93"/>
        <end position="111"/>
    </location>
</feature>
<protein>
    <submittedName>
        <fullName evidence="2">Uncharacterized protein</fullName>
    </submittedName>
</protein>
<comment type="caution">
    <text evidence="2">The sequence shown here is derived from an EMBL/GenBank/DDBJ whole genome shotgun (WGS) entry which is preliminary data.</text>
</comment>
<feature type="region of interest" description="Disordered" evidence="1">
    <location>
        <begin position="1"/>
        <end position="28"/>
    </location>
</feature>
<organism evidence="2 3">
    <name type="scientific">Ensete ventricosum</name>
    <name type="common">Abyssinian banana</name>
    <name type="synonym">Musa ensete</name>
    <dbReference type="NCBI Taxonomy" id="4639"/>
    <lineage>
        <taxon>Eukaryota</taxon>
        <taxon>Viridiplantae</taxon>
        <taxon>Streptophyta</taxon>
        <taxon>Embryophyta</taxon>
        <taxon>Tracheophyta</taxon>
        <taxon>Spermatophyta</taxon>
        <taxon>Magnoliopsida</taxon>
        <taxon>Liliopsida</taxon>
        <taxon>Zingiberales</taxon>
        <taxon>Musaceae</taxon>
        <taxon>Ensete</taxon>
    </lineage>
</organism>
<accession>A0A426Z1Q7</accession>
<reference evidence="2 3" key="1">
    <citation type="journal article" date="2014" name="Agronomy (Basel)">
        <title>A Draft Genome Sequence for Ensete ventricosum, the Drought-Tolerant Tree Against Hunger.</title>
        <authorList>
            <person name="Harrison J."/>
            <person name="Moore K.A."/>
            <person name="Paszkiewicz K."/>
            <person name="Jones T."/>
            <person name="Grant M."/>
            <person name="Ambacheew D."/>
            <person name="Muzemil S."/>
            <person name="Studholme D.J."/>
        </authorList>
    </citation>
    <scope>NUCLEOTIDE SEQUENCE [LARGE SCALE GENOMIC DNA]</scope>
</reference>
<feature type="region of interest" description="Disordered" evidence="1">
    <location>
        <begin position="91"/>
        <end position="111"/>
    </location>
</feature>
<dbReference type="EMBL" id="AMZH03008949">
    <property type="protein sequence ID" value="RRT57906.1"/>
    <property type="molecule type" value="Genomic_DNA"/>
</dbReference>
<name>A0A426Z1Q7_ENSVE</name>
<dbReference type="Proteomes" id="UP000287651">
    <property type="component" value="Unassembled WGS sequence"/>
</dbReference>
<feature type="compositionally biased region" description="Acidic residues" evidence="1">
    <location>
        <begin position="8"/>
        <end position="20"/>
    </location>
</feature>
<sequence>MIGPIEESKEDDLEPEEENTKEDPQPADCMTHTLIGHVNPQAMKVEETLKQQPVIILIKTKGPNDLMNGKVKQVTLHRKHGSEEKTQRLEKFANSTEPSRFHPTSCTTSIC</sequence>
<evidence type="ECO:0000313" key="3">
    <source>
        <dbReference type="Proteomes" id="UP000287651"/>
    </source>
</evidence>
<dbReference type="AlphaFoldDB" id="A0A426Z1Q7"/>